<reference evidence="1 2" key="1">
    <citation type="journal article" name="Sci. Rep.">
        <title>Genome-scale phylogenetic analyses confirm Olpidium as the closest living zoosporic fungus to the non-flagellated, terrestrial fungi.</title>
        <authorList>
            <person name="Chang Y."/>
            <person name="Rochon D."/>
            <person name="Sekimoto S."/>
            <person name="Wang Y."/>
            <person name="Chovatia M."/>
            <person name="Sandor L."/>
            <person name="Salamov A."/>
            <person name="Grigoriev I.V."/>
            <person name="Stajich J.E."/>
            <person name="Spatafora J.W."/>
        </authorList>
    </citation>
    <scope>NUCLEOTIDE SEQUENCE [LARGE SCALE GENOMIC DNA]</scope>
    <source>
        <strain evidence="1">S191</strain>
    </source>
</reference>
<protein>
    <submittedName>
        <fullName evidence="1">Uncharacterized protein</fullName>
    </submittedName>
</protein>
<evidence type="ECO:0000313" key="2">
    <source>
        <dbReference type="Proteomes" id="UP000673691"/>
    </source>
</evidence>
<sequence length="86" mass="9884">MASASLPPQRPPHLSFFLSTLRGRATMATMVTTMLRPRGFTGFHRANMFRDLYPLQLDRERPKPSGFRLILKALTRPFKRALNRLG</sequence>
<accession>A0A8H8A1H8</accession>
<name>A0A8H8A1H8_9FUNG</name>
<evidence type="ECO:0000313" key="1">
    <source>
        <dbReference type="EMBL" id="KAG5463279.1"/>
    </source>
</evidence>
<keyword evidence="2" id="KW-1185">Reference proteome</keyword>
<dbReference type="EMBL" id="JAEFCI010000866">
    <property type="protein sequence ID" value="KAG5463279.1"/>
    <property type="molecule type" value="Genomic_DNA"/>
</dbReference>
<dbReference type="Proteomes" id="UP000673691">
    <property type="component" value="Unassembled WGS sequence"/>
</dbReference>
<comment type="caution">
    <text evidence="1">The sequence shown here is derived from an EMBL/GenBank/DDBJ whole genome shotgun (WGS) entry which is preliminary data.</text>
</comment>
<proteinExistence type="predicted"/>
<gene>
    <name evidence="1" type="ORF">BJ554DRAFT_545</name>
</gene>
<dbReference type="AlphaFoldDB" id="A0A8H8A1H8"/>
<organism evidence="1 2">
    <name type="scientific">Olpidium bornovanus</name>
    <dbReference type="NCBI Taxonomy" id="278681"/>
    <lineage>
        <taxon>Eukaryota</taxon>
        <taxon>Fungi</taxon>
        <taxon>Fungi incertae sedis</taxon>
        <taxon>Olpidiomycota</taxon>
        <taxon>Olpidiomycotina</taxon>
        <taxon>Olpidiomycetes</taxon>
        <taxon>Olpidiales</taxon>
        <taxon>Olpidiaceae</taxon>
        <taxon>Olpidium</taxon>
    </lineage>
</organism>